<dbReference type="EMBL" id="KN834798">
    <property type="protein sequence ID" value="KIK56360.1"/>
    <property type="molecule type" value="Genomic_DNA"/>
</dbReference>
<dbReference type="SUPFAM" id="SSF81383">
    <property type="entry name" value="F-box domain"/>
    <property type="match status" value="1"/>
</dbReference>
<dbReference type="HOGENOM" id="CLU_595894_0_0_1"/>
<evidence type="ECO:0000313" key="2">
    <source>
        <dbReference type="EMBL" id="KIK56360.1"/>
    </source>
</evidence>
<dbReference type="InterPro" id="IPR036047">
    <property type="entry name" value="F-box-like_dom_sf"/>
</dbReference>
<evidence type="ECO:0000313" key="3">
    <source>
        <dbReference type="Proteomes" id="UP000053593"/>
    </source>
</evidence>
<organism evidence="2 3">
    <name type="scientific">Collybiopsis luxurians FD-317 M1</name>
    <dbReference type="NCBI Taxonomy" id="944289"/>
    <lineage>
        <taxon>Eukaryota</taxon>
        <taxon>Fungi</taxon>
        <taxon>Dikarya</taxon>
        <taxon>Basidiomycota</taxon>
        <taxon>Agaricomycotina</taxon>
        <taxon>Agaricomycetes</taxon>
        <taxon>Agaricomycetidae</taxon>
        <taxon>Agaricales</taxon>
        <taxon>Marasmiineae</taxon>
        <taxon>Omphalotaceae</taxon>
        <taxon>Collybiopsis</taxon>
        <taxon>Collybiopsis luxurians</taxon>
    </lineage>
</organism>
<gene>
    <name evidence="2" type="ORF">GYMLUDRAFT_47135</name>
</gene>
<dbReference type="InterPro" id="IPR001810">
    <property type="entry name" value="F-box_dom"/>
</dbReference>
<evidence type="ECO:0000259" key="1">
    <source>
        <dbReference type="PROSITE" id="PS50181"/>
    </source>
</evidence>
<protein>
    <recommendedName>
        <fullName evidence="1">F-box domain-containing protein</fullName>
    </recommendedName>
</protein>
<keyword evidence="3" id="KW-1185">Reference proteome</keyword>
<accession>A0A0D0B018</accession>
<dbReference type="Gene3D" id="1.20.1280.50">
    <property type="match status" value="1"/>
</dbReference>
<dbReference type="PROSITE" id="PS50181">
    <property type="entry name" value="FBOX"/>
    <property type="match status" value="1"/>
</dbReference>
<dbReference type="Pfam" id="PF12937">
    <property type="entry name" value="F-box-like"/>
    <property type="match status" value="1"/>
</dbReference>
<dbReference type="SMART" id="SM00256">
    <property type="entry name" value="FBOX"/>
    <property type="match status" value="1"/>
</dbReference>
<feature type="domain" description="F-box" evidence="1">
    <location>
        <begin position="25"/>
        <end position="75"/>
    </location>
</feature>
<dbReference type="OrthoDB" id="2910560at2759"/>
<proteinExistence type="predicted"/>
<name>A0A0D0B018_9AGAR</name>
<dbReference type="CDD" id="cd09917">
    <property type="entry name" value="F-box_SF"/>
    <property type="match status" value="1"/>
</dbReference>
<dbReference type="AlphaFoldDB" id="A0A0D0B018"/>
<reference evidence="2 3" key="1">
    <citation type="submission" date="2014-04" db="EMBL/GenBank/DDBJ databases">
        <title>Evolutionary Origins and Diversification of the Mycorrhizal Mutualists.</title>
        <authorList>
            <consortium name="DOE Joint Genome Institute"/>
            <consortium name="Mycorrhizal Genomics Consortium"/>
            <person name="Kohler A."/>
            <person name="Kuo A."/>
            <person name="Nagy L.G."/>
            <person name="Floudas D."/>
            <person name="Copeland A."/>
            <person name="Barry K.W."/>
            <person name="Cichocki N."/>
            <person name="Veneault-Fourrey C."/>
            <person name="LaButti K."/>
            <person name="Lindquist E.A."/>
            <person name="Lipzen A."/>
            <person name="Lundell T."/>
            <person name="Morin E."/>
            <person name="Murat C."/>
            <person name="Riley R."/>
            <person name="Ohm R."/>
            <person name="Sun H."/>
            <person name="Tunlid A."/>
            <person name="Henrissat B."/>
            <person name="Grigoriev I.V."/>
            <person name="Hibbett D.S."/>
            <person name="Martin F."/>
        </authorList>
    </citation>
    <scope>NUCLEOTIDE SEQUENCE [LARGE SCALE GENOMIC DNA]</scope>
    <source>
        <strain evidence="2 3">FD-317 M1</strain>
    </source>
</reference>
<dbReference type="Proteomes" id="UP000053593">
    <property type="component" value="Unassembled WGS sequence"/>
</dbReference>
<sequence length="484" mass="56036">MRRLSRTFAKIWRRLTRIRRTRSTTDYTSLIPPELLADIFLYLSPNSILYPPKFTQVCSRWRSIAHSSPALWNVLKISFPSALKTKIGAASFKLIIAEWVSRSSSLNVDLIVHEAWAIKGRSKFRRALYDGLCKSVIMDFSTKWRLLNLAHFWEGHDFFSHDLPLPNLEELTINVHRYNICPDLSLTQAPHLRKLNFYSEHSPTFSCLQKFIPTTAVELGLRGTSCYYGVTDDFIRGFFHCSQLQYLSRLEIDQGSSWFDTHVLPSTCFPTLLSLTVRGSCYFLGDLLGVLTLPLLRQLFVTISCHRRERYPGPIVGFILIELQKRSHFPLSLLSLNSVLEQDDWPPAMTWSDFSSFLSTCSSIQELRVGSTGKENAGCLMDILRYDSSETILPRLKVFSLRGVSDFENHFVEFIRSRWWPENPQETLVGAERLEKLTFIGCKLRRETRELLMECYRSVVEQYYMYESRQDAFILTAEIPGKSR</sequence>